<evidence type="ECO:0000256" key="7">
    <source>
        <dbReference type="SAM" id="Phobius"/>
    </source>
</evidence>
<dbReference type="Proteomes" id="UP000632125">
    <property type="component" value="Unassembled WGS sequence"/>
</dbReference>
<name>A0A927CR46_9BACL</name>
<evidence type="ECO:0000313" key="10">
    <source>
        <dbReference type="Proteomes" id="UP000632125"/>
    </source>
</evidence>
<sequence length="247" mass="27053">MDEKQLEDAHSARGEKEKVKEINIKALYAVVRKRLWMIALVTIGFTVLAGIYNSRPETPLYSASSRMIIASTPDMMGTMKVMLREPIVLEKVIETLGLDRSVGQLRGQIRVDSVDGSLVTVVSVVDPDPVLASDIANASVEIYRQVAAQTLGNGNIRVLTEAEANPVPINVKSNTVLYVGFIAGLVLSVGLTFLLDSLDDSIRTEREIEELLGLTMLGQVADMKRRDYARKPKKQKSVIARGETIGS</sequence>
<evidence type="ECO:0000256" key="4">
    <source>
        <dbReference type="ARBA" id="ARBA00022692"/>
    </source>
</evidence>
<comment type="subcellular location">
    <subcellularLocation>
        <location evidence="1">Cell membrane</location>
        <topology evidence="1">Multi-pass membrane protein</topology>
    </subcellularLocation>
</comment>
<dbReference type="GO" id="GO:0005886">
    <property type="term" value="C:plasma membrane"/>
    <property type="evidence" value="ECO:0007669"/>
    <property type="project" value="UniProtKB-SubCell"/>
</dbReference>
<dbReference type="RefSeq" id="WP_190866405.1">
    <property type="nucleotide sequence ID" value="NZ_JACXIY010000040.1"/>
</dbReference>
<dbReference type="PANTHER" id="PTHR32309">
    <property type="entry name" value="TYROSINE-PROTEIN KINASE"/>
    <property type="match status" value="1"/>
</dbReference>
<feature type="domain" description="Polysaccharide chain length determinant N-terminal" evidence="8">
    <location>
        <begin position="21"/>
        <end position="69"/>
    </location>
</feature>
<dbReference type="PANTHER" id="PTHR32309:SF31">
    <property type="entry name" value="CAPSULAR EXOPOLYSACCHARIDE FAMILY"/>
    <property type="match status" value="1"/>
</dbReference>
<gene>
    <name evidence="9" type="ORF">IDH41_26070</name>
</gene>
<keyword evidence="4 7" id="KW-0812">Transmembrane</keyword>
<dbReference type="Pfam" id="PF02706">
    <property type="entry name" value="Wzz"/>
    <property type="match status" value="1"/>
</dbReference>
<keyword evidence="10" id="KW-1185">Reference proteome</keyword>
<feature type="transmembrane region" description="Helical" evidence="7">
    <location>
        <begin position="35"/>
        <end position="52"/>
    </location>
</feature>
<keyword evidence="3" id="KW-1003">Cell membrane</keyword>
<keyword evidence="6 7" id="KW-0472">Membrane</keyword>
<organism evidence="9 10">
    <name type="scientific">Paenibacillus arenilitoris</name>
    <dbReference type="NCBI Taxonomy" id="2772299"/>
    <lineage>
        <taxon>Bacteria</taxon>
        <taxon>Bacillati</taxon>
        <taxon>Bacillota</taxon>
        <taxon>Bacilli</taxon>
        <taxon>Bacillales</taxon>
        <taxon>Paenibacillaceae</taxon>
        <taxon>Paenibacillus</taxon>
    </lineage>
</organism>
<keyword evidence="5 7" id="KW-1133">Transmembrane helix</keyword>
<comment type="similarity">
    <text evidence="2">Belongs to the CpsC/CapA family.</text>
</comment>
<proteinExistence type="inferred from homology"/>
<accession>A0A927CR46</accession>
<dbReference type="InterPro" id="IPR050445">
    <property type="entry name" value="Bact_polysacc_biosynth/exp"/>
</dbReference>
<dbReference type="AlphaFoldDB" id="A0A927CR46"/>
<evidence type="ECO:0000313" key="9">
    <source>
        <dbReference type="EMBL" id="MBD2872052.1"/>
    </source>
</evidence>
<reference evidence="9" key="1">
    <citation type="submission" date="2020-09" db="EMBL/GenBank/DDBJ databases">
        <title>A novel bacterium of genus Paenibacillus, isolated from South China Sea.</title>
        <authorList>
            <person name="Huang H."/>
            <person name="Mo K."/>
            <person name="Hu Y."/>
        </authorList>
    </citation>
    <scope>NUCLEOTIDE SEQUENCE</scope>
    <source>
        <strain evidence="9">IB182493</strain>
    </source>
</reference>
<evidence type="ECO:0000256" key="2">
    <source>
        <dbReference type="ARBA" id="ARBA00006683"/>
    </source>
</evidence>
<dbReference type="InterPro" id="IPR003856">
    <property type="entry name" value="LPS_length_determ_N"/>
</dbReference>
<protein>
    <recommendedName>
        <fullName evidence="8">Polysaccharide chain length determinant N-terminal domain-containing protein</fullName>
    </recommendedName>
</protein>
<evidence type="ECO:0000256" key="1">
    <source>
        <dbReference type="ARBA" id="ARBA00004651"/>
    </source>
</evidence>
<evidence type="ECO:0000256" key="3">
    <source>
        <dbReference type="ARBA" id="ARBA00022475"/>
    </source>
</evidence>
<evidence type="ECO:0000256" key="5">
    <source>
        <dbReference type="ARBA" id="ARBA00022989"/>
    </source>
</evidence>
<feature type="transmembrane region" description="Helical" evidence="7">
    <location>
        <begin position="175"/>
        <end position="195"/>
    </location>
</feature>
<evidence type="ECO:0000259" key="8">
    <source>
        <dbReference type="Pfam" id="PF02706"/>
    </source>
</evidence>
<comment type="caution">
    <text evidence="9">The sequence shown here is derived from an EMBL/GenBank/DDBJ whole genome shotgun (WGS) entry which is preliminary data.</text>
</comment>
<evidence type="ECO:0000256" key="6">
    <source>
        <dbReference type="ARBA" id="ARBA00023136"/>
    </source>
</evidence>
<dbReference type="EMBL" id="JACXIY010000040">
    <property type="protein sequence ID" value="MBD2872052.1"/>
    <property type="molecule type" value="Genomic_DNA"/>
</dbReference>